<dbReference type="KEGG" id="arue:QQX03_04330"/>
<gene>
    <name evidence="2" type="primary">puhC</name>
    <name evidence="2" type="ORF">QQX03_04330</name>
</gene>
<accession>A0A9Y2F5W1</accession>
<proteinExistence type="predicted"/>
<dbReference type="InterPro" id="IPR017495">
    <property type="entry name" value="PuhC"/>
</dbReference>
<keyword evidence="1" id="KW-0472">Membrane</keyword>
<organism evidence="2 3">
    <name type="scientific">Altererythrobacter rubellus</name>
    <dbReference type="NCBI Taxonomy" id="2173831"/>
    <lineage>
        <taxon>Bacteria</taxon>
        <taxon>Pseudomonadati</taxon>
        <taxon>Pseudomonadota</taxon>
        <taxon>Alphaproteobacteria</taxon>
        <taxon>Sphingomonadales</taxon>
        <taxon>Erythrobacteraceae</taxon>
        <taxon>Altererythrobacter</taxon>
    </lineage>
</organism>
<feature type="transmembrane region" description="Helical" evidence="1">
    <location>
        <begin position="23"/>
        <end position="46"/>
    </location>
</feature>
<keyword evidence="3" id="KW-1185">Reference proteome</keyword>
<evidence type="ECO:0000256" key="1">
    <source>
        <dbReference type="SAM" id="Phobius"/>
    </source>
</evidence>
<dbReference type="NCBIfam" id="TIGR03054">
    <property type="entry name" value="photo_alph_chp1"/>
    <property type="match status" value="1"/>
</dbReference>
<keyword evidence="1" id="KW-0812">Transmembrane</keyword>
<evidence type="ECO:0000313" key="2">
    <source>
        <dbReference type="EMBL" id="WIW96340.1"/>
    </source>
</evidence>
<protein>
    <submittedName>
        <fullName evidence="2">Photosynthetic complex assembly protein PuhC</fullName>
    </submittedName>
</protein>
<keyword evidence="1" id="KW-1133">Transmembrane helix</keyword>
<dbReference type="EMBL" id="CP127221">
    <property type="protein sequence ID" value="WIW96340.1"/>
    <property type="molecule type" value="Genomic_DNA"/>
</dbReference>
<dbReference type="RefSeq" id="WP_285976646.1">
    <property type="nucleotide sequence ID" value="NZ_CP127221.1"/>
</dbReference>
<sequence length="168" mass="18079">MNQTLTPSPHHSHSHENTVPRPALIMAGALVALSIVLTATVSFGYVDREAVPQVERAKAAVAPAQMRQLRFEDVANGNVRVSDAETGKLVLLVEQDTQSGGFIRGVMRGLARERRMYGIGSVPPFELTLWQDGSLSLHDTATGRDVELGGFGNDNRVVFMELLDGAGA</sequence>
<dbReference type="AlphaFoldDB" id="A0A9Y2F5W1"/>
<name>A0A9Y2F5W1_9SPHN</name>
<evidence type="ECO:0000313" key="3">
    <source>
        <dbReference type="Proteomes" id="UP001231445"/>
    </source>
</evidence>
<reference evidence="2 3" key="1">
    <citation type="submission" date="2023-06" db="EMBL/GenBank/DDBJ databases">
        <title>Altererythrobacter rubellus NBRC 112769 genome.</title>
        <authorList>
            <person name="Zhang K."/>
        </authorList>
    </citation>
    <scope>NUCLEOTIDE SEQUENCE [LARGE SCALE GENOMIC DNA]</scope>
    <source>
        <strain evidence="2 3">NBRC 112769</strain>
    </source>
</reference>
<dbReference type="Proteomes" id="UP001231445">
    <property type="component" value="Chromosome"/>
</dbReference>